<dbReference type="OrthoDB" id="10328586at2759"/>
<evidence type="ECO:0000313" key="8">
    <source>
        <dbReference type="Proteomes" id="UP000001307"/>
    </source>
</evidence>
<dbReference type="Pfam" id="PF02301">
    <property type="entry name" value="HORMA"/>
    <property type="match status" value="1"/>
</dbReference>
<keyword evidence="4" id="KW-0539">Nucleus</keyword>
<comment type="subcellular location">
    <subcellularLocation>
        <location evidence="2">Chromosome</location>
    </subcellularLocation>
    <subcellularLocation>
        <location evidence="1">Nucleus</location>
    </subcellularLocation>
</comment>
<protein>
    <recommendedName>
        <fullName evidence="6">HORMA domain-containing protein</fullName>
    </recommendedName>
</protein>
<dbReference type="InParanoid" id="E4WS50"/>
<evidence type="ECO:0000256" key="2">
    <source>
        <dbReference type="ARBA" id="ARBA00004286"/>
    </source>
</evidence>
<evidence type="ECO:0000259" key="6">
    <source>
        <dbReference type="PROSITE" id="PS50815"/>
    </source>
</evidence>
<reference evidence="7" key="1">
    <citation type="journal article" date="2010" name="Science">
        <title>Plasticity of animal genome architecture unmasked by rapid evolution of a pelagic tunicate.</title>
        <authorList>
            <person name="Denoeud F."/>
            <person name="Henriet S."/>
            <person name="Mungpakdee S."/>
            <person name="Aury J.M."/>
            <person name="Da Silva C."/>
            <person name="Brinkmann H."/>
            <person name="Mikhaleva J."/>
            <person name="Olsen L.C."/>
            <person name="Jubin C."/>
            <person name="Canestro C."/>
            <person name="Bouquet J.M."/>
            <person name="Danks G."/>
            <person name="Poulain J."/>
            <person name="Campsteijn C."/>
            <person name="Adamski M."/>
            <person name="Cross I."/>
            <person name="Yadetie F."/>
            <person name="Muffato M."/>
            <person name="Louis A."/>
            <person name="Butcher S."/>
            <person name="Tsagkogeorga G."/>
            <person name="Konrad A."/>
            <person name="Singh S."/>
            <person name="Jensen M.F."/>
            <person name="Cong E.H."/>
            <person name="Eikeseth-Otteraa H."/>
            <person name="Noel B."/>
            <person name="Anthouard V."/>
            <person name="Porcel B.M."/>
            <person name="Kachouri-Lafond R."/>
            <person name="Nishino A."/>
            <person name="Ugolini M."/>
            <person name="Chourrout P."/>
            <person name="Nishida H."/>
            <person name="Aasland R."/>
            <person name="Huzurbazar S."/>
            <person name="Westhof E."/>
            <person name="Delsuc F."/>
            <person name="Lehrach H."/>
            <person name="Reinhardt R."/>
            <person name="Weissenbach J."/>
            <person name="Roy S.W."/>
            <person name="Artiguenave F."/>
            <person name="Postlethwait J.H."/>
            <person name="Manak J.R."/>
            <person name="Thompson E.M."/>
            <person name="Jaillon O."/>
            <person name="Du Pasquier L."/>
            <person name="Boudinot P."/>
            <person name="Liberles D.A."/>
            <person name="Volff J.N."/>
            <person name="Philippe H."/>
            <person name="Lenhard B."/>
            <person name="Roest Crollius H."/>
            <person name="Wincker P."/>
            <person name="Chourrout D."/>
        </authorList>
    </citation>
    <scope>NUCLEOTIDE SEQUENCE [LARGE SCALE GENOMIC DNA]</scope>
</reference>
<keyword evidence="3" id="KW-0158">Chromosome</keyword>
<feature type="domain" description="HORMA" evidence="6">
    <location>
        <begin position="27"/>
        <end position="236"/>
    </location>
</feature>
<name>E4WS50_OIKDI</name>
<dbReference type="SUPFAM" id="SSF56019">
    <property type="entry name" value="The spindle assembly checkpoint protein mad2"/>
    <property type="match status" value="1"/>
</dbReference>
<dbReference type="Gene3D" id="3.30.900.10">
    <property type="entry name" value="HORMA domain"/>
    <property type="match status" value="1"/>
</dbReference>
<dbReference type="GO" id="GO:0005634">
    <property type="term" value="C:nucleus"/>
    <property type="evidence" value="ECO:0007669"/>
    <property type="project" value="UniProtKB-SubCell"/>
</dbReference>
<dbReference type="AlphaFoldDB" id="E4WS50"/>
<dbReference type="InterPro" id="IPR003511">
    <property type="entry name" value="HORMA_dom"/>
</dbReference>
<proteinExistence type="predicted"/>
<evidence type="ECO:0000256" key="5">
    <source>
        <dbReference type="ARBA" id="ARBA00023254"/>
    </source>
</evidence>
<dbReference type="GO" id="GO:0005694">
    <property type="term" value="C:chromosome"/>
    <property type="evidence" value="ECO:0007669"/>
    <property type="project" value="UniProtKB-SubCell"/>
</dbReference>
<keyword evidence="5" id="KW-0469">Meiosis</keyword>
<dbReference type="PROSITE" id="PS50815">
    <property type="entry name" value="HORMA"/>
    <property type="match status" value="1"/>
</dbReference>
<accession>E4WS50</accession>
<dbReference type="EMBL" id="FN653015">
    <property type="protein sequence ID" value="CBY20583.1"/>
    <property type="molecule type" value="Genomic_DNA"/>
</dbReference>
<dbReference type="GO" id="GO:0051321">
    <property type="term" value="P:meiotic cell cycle"/>
    <property type="evidence" value="ECO:0007669"/>
    <property type="project" value="UniProtKB-KW"/>
</dbReference>
<organism evidence="7">
    <name type="scientific">Oikopleura dioica</name>
    <name type="common">Tunicate</name>
    <dbReference type="NCBI Taxonomy" id="34765"/>
    <lineage>
        <taxon>Eukaryota</taxon>
        <taxon>Metazoa</taxon>
        <taxon>Chordata</taxon>
        <taxon>Tunicata</taxon>
        <taxon>Appendicularia</taxon>
        <taxon>Copelata</taxon>
        <taxon>Oikopleuridae</taxon>
        <taxon>Oikopleura</taxon>
    </lineage>
</organism>
<dbReference type="InterPro" id="IPR036570">
    <property type="entry name" value="HORMA_dom_sf"/>
</dbReference>
<evidence type="ECO:0000256" key="3">
    <source>
        <dbReference type="ARBA" id="ARBA00022454"/>
    </source>
</evidence>
<dbReference type="InterPro" id="IPR051294">
    <property type="entry name" value="HORMA_MeioticProgression"/>
</dbReference>
<dbReference type="Proteomes" id="UP000001307">
    <property type="component" value="Unassembled WGS sequence"/>
</dbReference>
<sequence>MQRQKHRQNSVDTEQNFLFKEKTNTIAASRRLVKKLVAIGFSHACRHRLKLDESLFVDRQCEDITVKVLNPFAAEMEDSTTARQVSVWLKKIFEYIEKGFLQNIVLAFYSEKGKPETTIFEMFKFIVKDSALQLQMKDENDPIKFEKGDEFNLKKSVTKMLMSMTAKMRAMPKMPKKYYVTMRLTTSDEFQKCDKTDEDIYCDGFTPEKEAVSMFTAENVFTEDVHSTFHKFRVRCLRTRNFPGTAAHQNDMKICAALEERAKKRKREL</sequence>
<evidence type="ECO:0000313" key="7">
    <source>
        <dbReference type="EMBL" id="CBY20583.1"/>
    </source>
</evidence>
<dbReference type="PANTHER" id="PTHR48225">
    <property type="entry name" value="HORMA DOMAIN-CONTAINING PROTEIN 1"/>
    <property type="match status" value="1"/>
</dbReference>
<evidence type="ECO:0000256" key="1">
    <source>
        <dbReference type="ARBA" id="ARBA00004123"/>
    </source>
</evidence>
<gene>
    <name evidence="7" type="ORF">GSOID_T00000584001</name>
</gene>
<evidence type="ECO:0000256" key="4">
    <source>
        <dbReference type="ARBA" id="ARBA00023242"/>
    </source>
</evidence>
<keyword evidence="8" id="KW-1185">Reference proteome</keyword>
<dbReference type="PANTHER" id="PTHR48225:SF7">
    <property type="entry name" value="MEIOSIS-SPECIFIC PROTEIN HOP1"/>
    <property type="match status" value="1"/>
</dbReference>